<organism evidence="1 2">
    <name type="scientific">Cudoniella acicularis</name>
    <dbReference type="NCBI Taxonomy" id="354080"/>
    <lineage>
        <taxon>Eukaryota</taxon>
        <taxon>Fungi</taxon>
        <taxon>Dikarya</taxon>
        <taxon>Ascomycota</taxon>
        <taxon>Pezizomycotina</taxon>
        <taxon>Leotiomycetes</taxon>
        <taxon>Helotiales</taxon>
        <taxon>Tricladiaceae</taxon>
        <taxon>Cudoniella</taxon>
    </lineage>
</organism>
<keyword evidence="2" id="KW-1185">Reference proteome</keyword>
<gene>
    <name evidence="1" type="ORF">G7Y89_g13597</name>
</gene>
<sequence length="263" mass="29172">MAPPATIPADIAVSIKKPSNNDTEKQDTTATAAVEQSTLIRRGVGLRAVDYALVSPGYTLLAHLTSPGTVRLIANDGTEAHRWNLPYRPGRHARILKNGNLAYNGVHPDAPSLFPMWQKYRGGVMQQIDPSGTVVREHRDPFAHHDQNHLDNGEILYTTLEALTDEEAKMVQGGIPESEAPDGKVYADCIKHIDANNNVIWTWKAIEHLDPAVLPPPSTLRARTLAPHKLCLPFARRQYPRLPAQRLSCNHNFSLHRRDSMAS</sequence>
<dbReference type="InterPro" id="IPR053143">
    <property type="entry name" value="Arylsulfate_ST"/>
</dbReference>
<comment type="caution">
    <text evidence="1">The sequence shown here is derived from an EMBL/GenBank/DDBJ whole genome shotgun (WGS) entry which is preliminary data.</text>
</comment>
<dbReference type="OrthoDB" id="202289at2759"/>
<accession>A0A8H4R886</accession>
<dbReference type="PANTHER" id="PTHR35340:SF5">
    <property type="entry name" value="ASST-DOMAIN-CONTAINING PROTEIN"/>
    <property type="match status" value="1"/>
</dbReference>
<dbReference type="Proteomes" id="UP000566819">
    <property type="component" value="Unassembled WGS sequence"/>
</dbReference>
<reference evidence="1 2" key="1">
    <citation type="submission" date="2020-03" db="EMBL/GenBank/DDBJ databases">
        <title>Draft Genome Sequence of Cudoniella acicularis.</title>
        <authorList>
            <person name="Buettner E."/>
            <person name="Kellner H."/>
        </authorList>
    </citation>
    <scope>NUCLEOTIDE SEQUENCE [LARGE SCALE GENOMIC DNA]</scope>
    <source>
        <strain evidence="1 2">DSM 108380</strain>
    </source>
</reference>
<dbReference type="AlphaFoldDB" id="A0A8H4R886"/>
<evidence type="ECO:0000313" key="2">
    <source>
        <dbReference type="Proteomes" id="UP000566819"/>
    </source>
</evidence>
<protein>
    <submittedName>
        <fullName evidence="1">Uncharacterized protein</fullName>
    </submittedName>
</protein>
<name>A0A8H4R886_9HELO</name>
<evidence type="ECO:0000313" key="1">
    <source>
        <dbReference type="EMBL" id="KAF4624571.1"/>
    </source>
</evidence>
<dbReference type="EMBL" id="JAAMPI010001614">
    <property type="protein sequence ID" value="KAF4624571.1"/>
    <property type="molecule type" value="Genomic_DNA"/>
</dbReference>
<proteinExistence type="predicted"/>
<dbReference type="PANTHER" id="PTHR35340">
    <property type="entry name" value="PQQ ENZYME REPEAT PROTEIN-RELATED"/>
    <property type="match status" value="1"/>
</dbReference>